<dbReference type="PIRSF" id="PIRSF037119">
    <property type="entry name" value="STHK_PgtB"/>
    <property type="match status" value="1"/>
</dbReference>
<dbReference type="Gene3D" id="6.10.340.10">
    <property type="match status" value="1"/>
</dbReference>
<dbReference type="Pfam" id="PF02518">
    <property type="entry name" value="HATPase_c"/>
    <property type="match status" value="1"/>
</dbReference>
<evidence type="ECO:0000313" key="15">
    <source>
        <dbReference type="Proteomes" id="UP000003536"/>
    </source>
</evidence>
<keyword evidence="5" id="KW-0808">Transferase</keyword>
<feature type="transmembrane region" description="Helical" evidence="11">
    <location>
        <begin position="12"/>
        <end position="35"/>
    </location>
</feature>
<dbReference type="Gene3D" id="1.10.287.130">
    <property type="match status" value="1"/>
</dbReference>
<comment type="catalytic activity">
    <reaction evidence="1">
        <text>ATP + protein L-histidine = ADP + protein N-phospho-L-histidine.</text>
        <dbReference type="EC" id="2.7.13.3"/>
    </reaction>
</comment>
<keyword evidence="10" id="KW-0175">Coiled coil</keyword>
<dbReference type="SUPFAM" id="SSF55874">
    <property type="entry name" value="ATPase domain of HSP90 chaperone/DNA topoisomerase II/histidine kinase"/>
    <property type="match status" value="1"/>
</dbReference>
<reference evidence="14 15" key="1">
    <citation type="journal article" date="2011" name="BMC Genomics">
        <title>Genome sequencing reveals diversification of virulence factor content and possible host adaptation in distinct subpopulations of Salmonella enterica.</title>
        <authorList>
            <person name="den Bakker H.C."/>
            <person name="Moreno Switt A.I."/>
            <person name="Govoni G."/>
            <person name="Cummings C.A."/>
            <person name="Ranieri M.L."/>
            <person name="Degoricija L."/>
            <person name="Hoelzer K."/>
            <person name="Rodriguez-Rivera L.D."/>
            <person name="Brown S."/>
            <person name="Bolchacova E."/>
            <person name="Furtado M.R."/>
            <person name="Wiedmann M."/>
        </authorList>
    </citation>
    <scope>NUCLEOTIDE SEQUENCE [LARGE SCALE GENOMIC DNA]</scope>
    <source>
        <strain evidence="14 15">A4-580</strain>
    </source>
</reference>
<evidence type="ECO:0000256" key="10">
    <source>
        <dbReference type="SAM" id="Coils"/>
    </source>
</evidence>
<dbReference type="SMART" id="SM00388">
    <property type="entry name" value="HisKA"/>
    <property type="match status" value="1"/>
</dbReference>
<dbReference type="InterPro" id="IPR003661">
    <property type="entry name" value="HisK_dim/P_dom"/>
</dbReference>
<protein>
    <recommendedName>
        <fullName evidence="3">histidine kinase</fullName>
        <ecNumber evidence="3">2.7.13.3</ecNumber>
    </recommendedName>
</protein>
<dbReference type="PANTHER" id="PTHR43065:SF16">
    <property type="entry name" value="SENSORY HISTIDINE KINASE_PHOSPHATASE NTRB"/>
    <property type="match status" value="1"/>
</dbReference>
<comment type="subcellular location">
    <subcellularLocation>
        <location evidence="2">Cell inner membrane</location>
        <topology evidence="2">Multi-pass membrane protein</topology>
    </subcellularLocation>
</comment>
<name>G5SER4_SALET</name>
<dbReference type="InterPro" id="IPR017116">
    <property type="entry name" value="Sig_transdc_His_kinase_PgtB"/>
</dbReference>
<dbReference type="Pfam" id="PF00512">
    <property type="entry name" value="HisKA"/>
    <property type="match status" value="1"/>
</dbReference>
<dbReference type="NCBIfam" id="NF047794">
    <property type="entry name" value="HisKinPtgB"/>
    <property type="match status" value="1"/>
</dbReference>
<dbReference type="PROSITE" id="PS50109">
    <property type="entry name" value="HIS_KIN"/>
    <property type="match status" value="1"/>
</dbReference>
<evidence type="ECO:0000256" key="4">
    <source>
        <dbReference type="ARBA" id="ARBA00022553"/>
    </source>
</evidence>
<dbReference type="CDD" id="cd00082">
    <property type="entry name" value="HisKA"/>
    <property type="match status" value="1"/>
</dbReference>
<dbReference type="InterPro" id="IPR003660">
    <property type="entry name" value="HAMP_dom"/>
</dbReference>
<dbReference type="InterPro" id="IPR003594">
    <property type="entry name" value="HATPase_dom"/>
</dbReference>
<dbReference type="SMART" id="SM00304">
    <property type="entry name" value="HAMP"/>
    <property type="match status" value="1"/>
</dbReference>
<feature type="transmembrane region" description="Helical" evidence="11">
    <location>
        <begin position="333"/>
        <end position="356"/>
    </location>
</feature>
<keyword evidence="8" id="KW-0067">ATP-binding</keyword>
<dbReference type="InterPro" id="IPR036890">
    <property type="entry name" value="HATPase_C_sf"/>
</dbReference>
<accession>G5SER4</accession>
<feature type="domain" description="HAMP" evidence="13">
    <location>
        <begin position="359"/>
        <end position="411"/>
    </location>
</feature>
<keyword evidence="4" id="KW-0597">Phosphoprotein</keyword>
<dbReference type="EMBL" id="AFCX01001260">
    <property type="protein sequence ID" value="EHD01219.1"/>
    <property type="molecule type" value="Genomic_DNA"/>
</dbReference>
<evidence type="ECO:0000259" key="13">
    <source>
        <dbReference type="PROSITE" id="PS50885"/>
    </source>
</evidence>
<feature type="domain" description="Histidine kinase" evidence="12">
    <location>
        <begin position="449"/>
        <end position="642"/>
    </location>
</feature>
<dbReference type="CDD" id="cd06225">
    <property type="entry name" value="HAMP"/>
    <property type="match status" value="1"/>
</dbReference>
<dbReference type="PROSITE" id="PS50885">
    <property type="entry name" value="HAMP"/>
    <property type="match status" value="1"/>
</dbReference>
<evidence type="ECO:0000256" key="5">
    <source>
        <dbReference type="ARBA" id="ARBA00022679"/>
    </source>
</evidence>
<evidence type="ECO:0000256" key="3">
    <source>
        <dbReference type="ARBA" id="ARBA00012438"/>
    </source>
</evidence>
<gene>
    <name evidence="14" type="ORF">LTSEWAN_3897</name>
</gene>
<evidence type="ECO:0000256" key="11">
    <source>
        <dbReference type="SAM" id="Phobius"/>
    </source>
</evidence>
<keyword evidence="11" id="KW-1133">Transmembrane helix</keyword>
<dbReference type="GO" id="GO:0005886">
    <property type="term" value="C:plasma membrane"/>
    <property type="evidence" value="ECO:0007669"/>
    <property type="project" value="UniProtKB-SubCell"/>
</dbReference>
<evidence type="ECO:0000256" key="6">
    <source>
        <dbReference type="ARBA" id="ARBA00022741"/>
    </source>
</evidence>
<comment type="caution">
    <text evidence="14">The sequence shown here is derived from an EMBL/GenBank/DDBJ whole genome shotgun (WGS) entry which is preliminary data.</text>
</comment>
<dbReference type="PANTHER" id="PTHR43065">
    <property type="entry name" value="SENSOR HISTIDINE KINASE"/>
    <property type="match status" value="1"/>
</dbReference>
<keyword evidence="11" id="KW-0472">Membrane</keyword>
<evidence type="ECO:0000256" key="9">
    <source>
        <dbReference type="ARBA" id="ARBA00023012"/>
    </source>
</evidence>
<dbReference type="Proteomes" id="UP000003536">
    <property type="component" value="Unassembled WGS sequence"/>
</dbReference>
<evidence type="ECO:0000256" key="8">
    <source>
        <dbReference type="ARBA" id="ARBA00022840"/>
    </source>
</evidence>
<evidence type="ECO:0000256" key="1">
    <source>
        <dbReference type="ARBA" id="ARBA00000085"/>
    </source>
</evidence>
<dbReference type="AlphaFoldDB" id="G5SER4"/>
<organism evidence="14 15">
    <name type="scientific">Salmonella enterica subsp. enterica serovar Wandsworth str. A4-580</name>
    <dbReference type="NCBI Taxonomy" id="913086"/>
    <lineage>
        <taxon>Bacteria</taxon>
        <taxon>Pseudomonadati</taxon>
        <taxon>Pseudomonadota</taxon>
        <taxon>Gammaproteobacteria</taxon>
        <taxon>Enterobacterales</taxon>
        <taxon>Enterobacteriaceae</taxon>
        <taxon>Salmonella</taxon>
    </lineage>
</organism>
<dbReference type="PATRIC" id="fig|913086.3.peg.3010"/>
<dbReference type="GO" id="GO:0000155">
    <property type="term" value="F:phosphorelay sensor kinase activity"/>
    <property type="evidence" value="ECO:0007669"/>
    <property type="project" value="InterPro"/>
</dbReference>
<keyword evidence="7" id="KW-0418">Kinase</keyword>
<proteinExistence type="predicted"/>
<feature type="coiled-coil region" evidence="10">
    <location>
        <begin position="396"/>
        <end position="440"/>
    </location>
</feature>
<dbReference type="GO" id="GO:0005524">
    <property type="term" value="F:ATP binding"/>
    <property type="evidence" value="ECO:0007669"/>
    <property type="project" value="UniProtKB-KW"/>
</dbReference>
<dbReference type="CDD" id="cd00075">
    <property type="entry name" value="HATPase"/>
    <property type="match status" value="1"/>
</dbReference>
<sequence>MQRLRQLSISNSLRGAFLTGALLTLIVSMVSLYSWHEQSSQVRYSLDEYFPRIHSAFLIEGNLNLAVDQLNEFLLAPNTTVRLQLRTQIIQHLDKIERLSQGLQLAERRQLAVILQDSRTLLAELDNALYNMFLVREKVSELSARIDWLHDDFTTELNSLVQDFTWQQGTLLDQIEANQGDAAQYLQRSREVQNEQQQVYTLARIENQIVDDLRDRLNELKSGNNDGMLVETHIRYLENLKKTADENIRALDDWPSTITLRQTIDELLEIGMVKNKMPDTMRDYVAAQKALLDASRAREATLGRFRTLLEAQLGSSHQQMQTFNQRLEQIVRVSGGLILVATLLALLLAWGLNHYFIRSRLVKRFTALNQAVVQIGLGRTDSTIPVYGRDELGRIARLLRHTLGQLNMQRRQLEQEVAERKEIEADLRAMQDELIQTAKLAVVGQTMTTLAHEINQPLNALSMYLFTAGRAIEQGQSGQARNTLTKAEGLINRIDAIIRSLRQFTRRAELETPLYPVDLRQTFVAAWELLAMRHQSRQGALSLPTDTVWVSGDEVRIQQVLVNVLANALDACSHDAAIAVTWQTQGEALEVYIADNGPGWPVALLPSLLKPFTTSKAVGLGIGLSISVSLMAQMKGDLRLASTSTLTRNACVVASTLTRNACVVLQFSVTDVDDVE</sequence>
<evidence type="ECO:0000259" key="12">
    <source>
        <dbReference type="PROSITE" id="PS50109"/>
    </source>
</evidence>
<keyword evidence="9" id="KW-0902">Two-component regulatory system</keyword>
<evidence type="ECO:0000256" key="7">
    <source>
        <dbReference type="ARBA" id="ARBA00022777"/>
    </source>
</evidence>
<dbReference type="Gene3D" id="3.30.565.10">
    <property type="entry name" value="Histidine kinase-like ATPase, C-terminal domain"/>
    <property type="match status" value="1"/>
</dbReference>
<dbReference type="EC" id="2.7.13.3" evidence="3"/>
<evidence type="ECO:0000313" key="14">
    <source>
        <dbReference type="EMBL" id="EHD01219.1"/>
    </source>
</evidence>
<keyword evidence="11" id="KW-0812">Transmembrane</keyword>
<evidence type="ECO:0000256" key="2">
    <source>
        <dbReference type="ARBA" id="ARBA00004429"/>
    </source>
</evidence>
<dbReference type="SUPFAM" id="SSF47384">
    <property type="entry name" value="Homodimeric domain of signal transducing histidine kinase"/>
    <property type="match status" value="1"/>
</dbReference>
<dbReference type="InterPro" id="IPR005467">
    <property type="entry name" value="His_kinase_dom"/>
</dbReference>
<dbReference type="SMART" id="SM00387">
    <property type="entry name" value="HATPase_c"/>
    <property type="match status" value="1"/>
</dbReference>
<dbReference type="InterPro" id="IPR036097">
    <property type="entry name" value="HisK_dim/P_sf"/>
</dbReference>
<dbReference type="Pfam" id="PF00672">
    <property type="entry name" value="HAMP"/>
    <property type="match status" value="1"/>
</dbReference>
<keyword evidence="6" id="KW-0547">Nucleotide-binding</keyword>